<proteinExistence type="inferred from homology"/>
<sequence length="502" mass="56242">MQGDTQVAVTAMLGVALLLGVVTVVRTALHVIATRRLPLPPGPPGHWLFGNTFPTSYAPHQFARWTEEYGPVFSLRRGTQVYVIIGRHQAAVDIMEKEGASLADRPRSVSAGETLSGGMRVLTVRFGPTLKKLRRVLHALLQEKSSATYQPIQLENAKRLVIDILNDPKQHQMHAKRYAASVIMSITYGKTTPTAYTDPEVTQVNKCLGRLGSVIRPGTYLIDTYPIMRYIPGYLSELKIWHQEELALFRGQIDIVRKQMENEEARPSFAKYLLEHQQDYDLSDNELAYVAGSMFGAGSDTTASAISIMIMAAAVHPEMQALVHDELEKVIGRERAPTFDDQSMLPMVTAFMLESFRWRPVSIGGFAHCTTKDIVWNGYCIPTGAIVIGNHWAIANDPEVFTDPEKFNPRRWLGDDGQLREDLKFFTFGFGRRACPGQPVANRSVFINTALILWAFRISQNPSYPIDTHAFSDTANTHAAPFQVIFEKRMSEDEIYGNLQDI</sequence>
<gene>
    <name evidence="11" type="ORF">SERLADRAFT_478738</name>
</gene>
<evidence type="ECO:0000256" key="7">
    <source>
        <dbReference type="ARBA" id="ARBA00023004"/>
    </source>
</evidence>
<dbReference type="AlphaFoldDB" id="F8PA86"/>
<dbReference type="InterPro" id="IPR002401">
    <property type="entry name" value="Cyt_P450_E_grp-I"/>
</dbReference>
<evidence type="ECO:0000256" key="6">
    <source>
        <dbReference type="ARBA" id="ARBA00023002"/>
    </source>
</evidence>
<keyword evidence="6 10" id="KW-0560">Oxidoreductase</keyword>
<evidence type="ECO:0000256" key="8">
    <source>
        <dbReference type="ARBA" id="ARBA00023033"/>
    </source>
</evidence>
<keyword evidence="7 9" id="KW-0408">Iron</keyword>
<dbReference type="PROSITE" id="PS00086">
    <property type="entry name" value="CYTOCHROME_P450"/>
    <property type="match status" value="1"/>
</dbReference>
<dbReference type="Pfam" id="PF00067">
    <property type="entry name" value="p450"/>
    <property type="match status" value="1"/>
</dbReference>
<dbReference type="InterPro" id="IPR001128">
    <property type="entry name" value="Cyt_P450"/>
</dbReference>
<evidence type="ECO:0000256" key="9">
    <source>
        <dbReference type="PIRSR" id="PIRSR602401-1"/>
    </source>
</evidence>
<comment type="cofactor">
    <cofactor evidence="1 9">
        <name>heme</name>
        <dbReference type="ChEBI" id="CHEBI:30413"/>
    </cofactor>
</comment>
<dbReference type="GO" id="GO:0020037">
    <property type="term" value="F:heme binding"/>
    <property type="evidence" value="ECO:0007669"/>
    <property type="project" value="InterPro"/>
</dbReference>
<dbReference type="PANTHER" id="PTHR46300:SF1">
    <property type="entry name" value="P450, PUTATIVE (EUROFUNG)-RELATED"/>
    <property type="match status" value="1"/>
</dbReference>
<accession>F8PA86</accession>
<feature type="binding site" description="axial binding residue" evidence="9">
    <location>
        <position position="435"/>
    </location>
    <ligand>
        <name>heme</name>
        <dbReference type="ChEBI" id="CHEBI:30413"/>
    </ligand>
    <ligandPart>
        <name>Fe</name>
        <dbReference type="ChEBI" id="CHEBI:18248"/>
    </ligandPart>
</feature>
<evidence type="ECO:0000256" key="3">
    <source>
        <dbReference type="ARBA" id="ARBA00010617"/>
    </source>
</evidence>
<dbReference type="InterPro" id="IPR036396">
    <property type="entry name" value="Cyt_P450_sf"/>
</dbReference>
<evidence type="ECO:0000256" key="1">
    <source>
        <dbReference type="ARBA" id="ARBA00001971"/>
    </source>
</evidence>
<dbReference type="InterPro" id="IPR017972">
    <property type="entry name" value="Cyt_P450_CS"/>
</dbReference>
<dbReference type="GO" id="GO:0005506">
    <property type="term" value="F:iron ion binding"/>
    <property type="evidence" value="ECO:0007669"/>
    <property type="project" value="InterPro"/>
</dbReference>
<comment type="pathway">
    <text evidence="2">Secondary metabolite biosynthesis.</text>
</comment>
<dbReference type="HOGENOM" id="CLU_001570_2_1_1"/>
<dbReference type="InterPro" id="IPR050364">
    <property type="entry name" value="Cytochrome_P450_fung"/>
</dbReference>
<dbReference type="RefSeq" id="XP_007323518.1">
    <property type="nucleotide sequence ID" value="XM_007323456.1"/>
</dbReference>
<evidence type="ECO:0000256" key="5">
    <source>
        <dbReference type="ARBA" id="ARBA00022723"/>
    </source>
</evidence>
<dbReference type="PANTHER" id="PTHR46300">
    <property type="entry name" value="P450, PUTATIVE (EUROFUNG)-RELATED-RELATED"/>
    <property type="match status" value="1"/>
</dbReference>
<keyword evidence="8 10" id="KW-0503">Monooxygenase</keyword>
<evidence type="ECO:0008006" key="12">
    <source>
        <dbReference type="Google" id="ProtNLM"/>
    </source>
</evidence>
<dbReference type="CDD" id="cd11065">
    <property type="entry name" value="CYP64-like"/>
    <property type="match status" value="1"/>
</dbReference>
<dbReference type="GO" id="GO:0004497">
    <property type="term" value="F:monooxygenase activity"/>
    <property type="evidence" value="ECO:0007669"/>
    <property type="project" value="UniProtKB-KW"/>
</dbReference>
<dbReference type="GeneID" id="18821229"/>
<reference evidence="11" key="1">
    <citation type="submission" date="2011-04" db="EMBL/GenBank/DDBJ databases">
        <title>Evolution of plant cell wall degrading machinery underlies the functional diversity of forest fungi.</title>
        <authorList>
            <consortium name="US DOE Joint Genome Institute (JGI-PGF)"/>
            <person name="Eastwood D.C."/>
            <person name="Floudas D."/>
            <person name="Binder M."/>
            <person name="Majcherczyk A."/>
            <person name="Schneider P."/>
            <person name="Aerts A."/>
            <person name="Asiegbu F.O."/>
            <person name="Baker S.E."/>
            <person name="Barry K."/>
            <person name="Bendiksby M."/>
            <person name="Blumentritt M."/>
            <person name="Coutinho P.M."/>
            <person name="Cullen D."/>
            <person name="Cullen D."/>
            <person name="Gathman A."/>
            <person name="Goodell B."/>
            <person name="Henrissat B."/>
            <person name="Ihrmark K."/>
            <person name="Kauserud H."/>
            <person name="Kohler A."/>
            <person name="LaButti K."/>
            <person name="Lapidus A."/>
            <person name="Lavin J.L."/>
            <person name="Lee Y.-H."/>
            <person name="Lindquist E."/>
            <person name="Lilly W."/>
            <person name="Lucas S."/>
            <person name="Morin E."/>
            <person name="Murat C."/>
            <person name="Oguiza J.A."/>
            <person name="Park J."/>
            <person name="Pisabarro A.G."/>
            <person name="Riley R."/>
            <person name="Rosling A."/>
            <person name="Salamov A."/>
            <person name="Schmidt O."/>
            <person name="Schmutz J."/>
            <person name="Skrede I."/>
            <person name="Stenlid J."/>
            <person name="Wiebenga A."/>
            <person name="Xie X."/>
            <person name="Kues U."/>
            <person name="Hibbett D.S."/>
            <person name="Hoffmeister D."/>
            <person name="Hogberg N."/>
            <person name="Martin F."/>
            <person name="Grigoriev I.V."/>
            <person name="Watkinson S.C."/>
        </authorList>
    </citation>
    <scope>NUCLEOTIDE SEQUENCE</scope>
    <source>
        <strain evidence="11">S7.9</strain>
    </source>
</reference>
<evidence type="ECO:0000256" key="10">
    <source>
        <dbReference type="RuleBase" id="RU000461"/>
    </source>
</evidence>
<name>F8PA86_SERL9</name>
<organism>
    <name type="scientific">Serpula lacrymans var. lacrymans (strain S7.9)</name>
    <name type="common">Dry rot fungus</name>
    <dbReference type="NCBI Taxonomy" id="578457"/>
    <lineage>
        <taxon>Eukaryota</taxon>
        <taxon>Fungi</taxon>
        <taxon>Dikarya</taxon>
        <taxon>Basidiomycota</taxon>
        <taxon>Agaricomycotina</taxon>
        <taxon>Agaricomycetes</taxon>
        <taxon>Agaricomycetidae</taxon>
        <taxon>Boletales</taxon>
        <taxon>Coniophorineae</taxon>
        <taxon>Serpulaceae</taxon>
        <taxon>Serpula</taxon>
    </lineage>
</organism>
<dbReference type="OrthoDB" id="2789670at2759"/>
<keyword evidence="5 9" id="KW-0479">Metal-binding</keyword>
<dbReference type="GO" id="GO:0016705">
    <property type="term" value="F:oxidoreductase activity, acting on paired donors, with incorporation or reduction of molecular oxygen"/>
    <property type="evidence" value="ECO:0007669"/>
    <property type="project" value="InterPro"/>
</dbReference>
<evidence type="ECO:0000256" key="4">
    <source>
        <dbReference type="ARBA" id="ARBA00022617"/>
    </source>
</evidence>
<comment type="similarity">
    <text evidence="3 10">Belongs to the cytochrome P450 family.</text>
</comment>
<dbReference type="SUPFAM" id="SSF48264">
    <property type="entry name" value="Cytochrome P450"/>
    <property type="match status" value="1"/>
</dbReference>
<dbReference type="Proteomes" id="UP000008064">
    <property type="component" value="Unassembled WGS sequence"/>
</dbReference>
<dbReference type="KEGG" id="sla:SERLADRAFT_478738"/>
<protein>
    <recommendedName>
        <fullName evidence="12">Cytochrome P450</fullName>
    </recommendedName>
</protein>
<evidence type="ECO:0000256" key="2">
    <source>
        <dbReference type="ARBA" id="ARBA00005179"/>
    </source>
</evidence>
<dbReference type="Gene3D" id="1.10.630.10">
    <property type="entry name" value="Cytochrome P450"/>
    <property type="match status" value="1"/>
</dbReference>
<evidence type="ECO:0000313" key="11">
    <source>
        <dbReference type="EMBL" id="EGO20083.1"/>
    </source>
</evidence>
<dbReference type="PRINTS" id="PR00463">
    <property type="entry name" value="EP450I"/>
</dbReference>
<dbReference type="EMBL" id="GL945442">
    <property type="protein sequence ID" value="EGO20083.1"/>
    <property type="molecule type" value="Genomic_DNA"/>
</dbReference>
<dbReference type="PRINTS" id="PR00385">
    <property type="entry name" value="P450"/>
</dbReference>
<keyword evidence="4 9" id="KW-0349">Heme</keyword>